<name>A0AAJ2BXN1_ACIDE</name>
<evidence type="ECO:0000313" key="4">
    <source>
        <dbReference type="Proteomes" id="UP001253458"/>
    </source>
</evidence>
<dbReference type="Gene3D" id="1.10.260.40">
    <property type="entry name" value="lambda repressor-like DNA-binding domains"/>
    <property type="match status" value="1"/>
</dbReference>
<dbReference type="GO" id="GO:0003677">
    <property type="term" value="F:DNA binding"/>
    <property type="evidence" value="ECO:0007669"/>
    <property type="project" value="InterPro"/>
</dbReference>
<organism evidence="3 4">
    <name type="scientific">Acidovorax delafieldii</name>
    <name type="common">Pseudomonas delafieldii</name>
    <dbReference type="NCBI Taxonomy" id="47920"/>
    <lineage>
        <taxon>Bacteria</taxon>
        <taxon>Pseudomonadati</taxon>
        <taxon>Pseudomonadota</taxon>
        <taxon>Betaproteobacteria</taxon>
        <taxon>Burkholderiales</taxon>
        <taxon>Comamonadaceae</taxon>
        <taxon>Acidovorax</taxon>
    </lineage>
</organism>
<feature type="domain" description="HTH cro/C1-type" evidence="2">
    <location>
        <begin position="28"/>
        <end position="81"/>
    </location>
</feature>
<evidence type="ECO:0000256" key="1">
    <source>
        <dbReference type="SAM" id="MobiDB-lite"/>
    </source>
</evidence>
<evidence type="ECO:0000259" key="2">
    <source>
        <dbReference type="PROSITE" id="PS50943"/>
    </source>
</evidence>
<dbReference type="RefSeq" id="WP_310047384.1">
    <property type="nucleotide sequence ID" value="NZ_JAVDTL010000004.1"/>
</dbReference>
<dbReference type="InterPro" id="IPR010982">
    <property type="entry name" value="Lambda_DNA-bd_dom_sf"/>
</dbReference>
<feature type="region of interest" description="Disordered" evidence="1">
    <location>
        <begin position="143"/>
        <end position="163"/>
    </location>
</feature>
<dbReference type="Proteomes" id="UP001253458">
    <property type="component" value="Unassembled WGS sequence"/>
</dbReference>
<reference evidence="3" key="1">
    <citation type="submission" date="2023-07" db="EMBL/GenBank/DDBJ databases">
        <title>Sorghum-associated microbial communities from plants grown in Nebraska, USA.</title>
        <authorList>
            <person name="Schachtman D."/>
        </authorList>
    </citation>
    <scope>NUCLEOTIDE SEQUENCE</scope>
    <source>
        <strain evidence="3">BE69</strain>
    </source>
</reference>
<dbReference type="EMBL" id="JAVDTL010000004">
    <property type="protein sequence ID" value="MDR6767499.1"/>
    <property type="molecule type" value="Genomic_DNA"/>
</dbReference>
<protein>
    <submittedName>
        <fullName evidence="3">Transcriptional regulator with XRE-family HTH domain</fullName>
    </submittedName>
</protein>
<dbReference type="PROSITE" id="PS50943">
    <property type="entry name" value="HTH_CROC1"/>
    <property type="match status" value="1"/>
</dbReference>
<dbReference type="SUPFAM" id="SSF47413">
    <property type="entry name" value="lambda repressor-like DNA-binding domains"/>
    <property type="match status" value="1"/>
</dbReference>
<proteinExistence type="predicted"/>
<sequence>MLKLSIGKKSFPCNAFVGNVFMTIGERLKQERERLRLSQPAFAAVAGTTKQTLFSWESGKTAPDGFQMAALAEAGVDVLFVLTGEYIGGVAPAPGLTAEEQTLLDYFREASKDVRRAALGALIGAQPAGTHMGSVKVTSKGQRGGVQVGVNSGTITGPRKTGQ</sequence>
<accession>A0AAJ2BXN1</accession>
<dbReference type="SMART" id="SM00530">
    <property type="entry name" value="HTH_XRE"/>
    <property type="match status" value="1"/>
</dbReference>
<dbReference type="Pfam" id="PF01381">
    <property type="entry name" value="HTH_3"/>
    <property type="match status" value="1"/>
</dbReference>
<comment type="caution">
    <text evidence="3">The sequence shown here is derived from an EMBL/GenBank/DDBJ whole genome shotgun (WGS) entry which is preliminary data.</text>
</comment>
<dbReference type="AlphaFoldDB" id="A0AAJ2BXN1"/>
<dbReference type="InterPro" id="IPR001387">
    <property type="entry name" value="Cro/C1-type_HTH"/>
</dbReference>
<evidence type="ECO:0000313" key="3">
    <source>
        <dbReference type="EMBL" id="MDR6767499.1"/>
    </source>
</evidence>
<gene>
    <name evidence="3" type="ORF">J2W88_002780</name>
</gene>
<dbReference type="CDD" id="cd00093">
    <property type="entry name" value="HTH_XRE"/>
    <property type="match status" value="1"/>
</dbReference>